<reference evidence="1" key="1">
    <citation type="submission" date="2023-10" db="EMBL/GenBank/DDBJ databases">
        <authorList>
            <person name="Domelevo Entfellner J.-B."/>
        </authorList>
    </citation>
    <scope>NUCLEOTIDE SEQUENCE</scope>
</reference>
<protein>
    <submittedName>
        <fullName evidence="1">Uncharacterized protein</fullName>
    </submittedName>
</protein>
<evidence type="ECO:0000313" key="1">
    <source>
        <dbReference type="EMBL" id="CAJ1952838.1"/>
    </source>
</evidence>
<gene>
    <name evidence="1" type="ORF">AYBTSS11_LOCUS15512</name>
</gene>
<name>A0AA86SDD2_9FABA</name>
<evidence type="ECO:0000313" key="2">
    <source>
        <dbReference type="Proteomes" id="UP001189624"/>
    </source>
</evidence>
<sequence>MKGVKGSNRARFKKERCFSLLECHNLFLIHIRARGNARKPIHICHQNASGSAHYLIHRLHTLLTTHKRIGITTYNPYPHSISHQIAKYIKWTFVIGPMTEVPHGTRGPDHTGGANMVGDDVAIVWRKNGGNWRI</sequence>
<dbReference type="EMBL" id="OY731401">
    <property type="protein sequence ID" value="CAJ1952838.1"/>
    <property type="molecule type" value="Genomic_DNA"/>
</dbReference>
<proteinExistence type="predicted"/>
<accession>A0AA86SDD2</accession>
<dbReference type="Proteomes" id="UP001189624">
    <property type="component" value="Chromosome 4"/>
</dbReference>
<dbReference type="AlphaFoldDB" id="A0AA86SDD2"/>
<keyword evidence="2" id="KW-1185">Reference proteome</keyword>
<dbReference type="Gramene" id="rna-AYBTSS11_LOCUS15512">
    <property type="protein sequence ID" value="CAJ1952838.1"/>
    <property type="gene ID" value="gene-AYBTSS11_LOCUS15512"/>
</dbReference>
<organism evidence="1 2">
    <name type="scientific">Sphenostylis stenocarpa</name>
    <dbReference type="NCBI Taxonomy" id="92480"/>
    <lineage>
        <taxon>Eukaryota</taxon>
        <taxon>Viridiplantae</taxon>
        <taxon>Streptophyta</taxon>
        <taxon>Embryophyta</taxon>
        <taxon>Tracheophyta</taxon>
        <taxon>Spermatophyta</taxon>
        <taxon>Magnoliopsida</taxon>
        <taxon>eudicotyledons</taxon>
        <taxon>Gunneridae</taxon>
        <taxon>Pentapetalae</taxon>
        <taxon>rosids</taxon>
        <taxon>fabids</taxon>
        <taxon>Fabales</taxon>
        <taxon>Fabaceae</taxon>
        <taxon>Papilionoideae</taxon>
        <taxon>50 kb inversion clade</taxon>
        <taxon>NPAAA clade</taxon>
        <taxon>indigoferoid/millettioid clade</taxon>
        <taxon>Phaseoleae</taxon>
        <taxon>Sphenostylis</taxon>
    </lineage>
</organism>